<reference evidence="8 9" key="1">
    <citation type="submission" date="2014-12" db="EMBL/GenBank/DDBJ databases">
        <title>Genome assembly of Enhygromyxa salina DSM 15201.</title>
        <authorList>
            <person name="Sharma G."/>
            <person name="Subramanian S."/>
        </authorList>
    </citation>
    <scope>NUCLEOTIDE SEQUENCE [LARGE SCALE GENOMIC DNA]</scope>
    <source>
        <strain evidence="8 9">DSM 15201</strain>
    </source>
</reference>
<protein>
    <submittedName>
        <fullName evidence="8">Radical SAM domain heme biosynthesis protein</fullName>
    </submittedName>
</protein>
<evidence type="ECO:0000256" key="4">
    <source>
        <dbReference type="ARBA" id="ARBA00023004"/>
    </source>
</evidence>
<dbReference type="InterPro" id="IPR058240">
    <property type="entry name" value="rSAM_sf"/>
</dbReference>
<proteinExistence type="predicted"/>
<dbReference type="CDD" id="cd01335">
    <property type="entry name" value="Radical_SAM"/>
    <property type="match status" value="1"/>
</dbReference>
<sequence>MQLREHHDELSFVGGEPALDARLPGAIETARALGFSAVGLQTNGWALATQPGLFTALVEAGLTDLHLSIHGPSAEAHDFHTGRPGSFANCLELLARGQRANLSVVVTTIVTRSNLRELPKMPPMLKRRGVSAWLLQPVRPYGRAADGFARIVPRFGMAMPWALHALEQARRHALSAWIRGAPLCSLGPFAAAALPAEAGSPPGVYAAACAQCPAKPRCAGVDPAYLEVFGGSELRPGPARPISPFDHGRQKLMRMFVGVGELVERPPQLRTPVSPQAGDEAGGETKKSLRLPVLPNDSGPTDPVP</sequence>
<dbReference type="InterPro" id="IPR050377">
    <property type="entry name" value="Radical_SAM_PqqE_MftC-like"/>
</dbReference>
<keyword evidence="3" id="KW-0479">Metal-binding</keyword>
<dbReference type="InterPro" id="IPR007197">
    <property type="entry name" value="rSAM"/>
</dbReference>
<accession>A0A0C2CTE6</accession>
<evidence type="ECO:0000256" key="5">
    <source>
        <dbReference type="ARBA" id="ARBA00023014"/>
    </source>
</evidence>
<keyword evidence="5" id="KW-0411">Iron-sulfur</keyword>
<comment type="caution">
    <text evidence="8">The sequence shown here is derived from an EMBL/GenBank/DDBJ whole genome shotgun (WGS) entry which is preliminary data.</text>
</comment>
<dbReference type="AlphaFoldDB" id="A0A0C2CTE6"/>
<dbReference type="PANTHER" id="PTHR11228:SF7">
    <property type="entry name" value="PQQA PEPTIDE CYCLASE"/>
    <property type="match status" value="1"/>
</dbReference>
<comment type="cofactor">
    <cofactor evidence="1">
        <name>[4Fe-4S] cluster</name>
        <dbReference type="ChEBI" id="CHEBI:49883"/>
    </cofactor>
</comment>
<keyword evidence="2" id="KW-0949">S-adenosyl-L-methionine</keyword>
<dbReference type="Pfam" id="PF04055">
    <property type="entry name" value="Radical_SAM"/>
    <property type="match status" value="1"/>
</dbReference>
<evidence type="ECO:0000313" key="8">
    <source>
        <dbReference type="EMBL" id="KIG14441.1"/>
    </source>
</evidence>
<dbReference type="InterPro" id="IPR013785">
    <property type="entry name" value="Aldolase_TIM"/>
</dbReference>
<keyword evidence="4" id="KW-0408">Iron</keyword>
<feature type="domain" description="Radical SAM core" evidence="7">
    <location>
        <begin position="8"/>
        <end position="110"/>
    </location>
</feature>
<dbReference type="GO" id="GO:0051536">
    <property type="term" value="F:iron-sulfur cluster binding"/>
    <property type="evidence" value="ECO:0007669"/>
    <property type="project" value="UniProtKB-KW"/>
</dbReference>
<dbReference type="SUPFAM" id="SSF102114">
    <property type="entry name" value="Radical SAM enzymes"/>
    <property type="match status" value="1"/>
</dbReference>
<gene>
    <name evidence="8" type="ORF">DB30_06784</name>
</gene>
<dbReference type="EMBL" id="JMCC02000073">
    <property type="protein sequence ID" value="KIG14441.1"/>
    <property type="molecule type" value="Genomic_DNA"/>
</dbReference>
<evidence type="ECO:0000256" key="3">
    <source>
        <dbReference type="ARBA" id="ARBA00022723"/>
    </source>
</evidence>
<evidence type="ECO:0000313" key="9">
    <source>
        <dbReference type="Proteomes" id="UP000031599"/>
    </source>
</evidence>
<evidence type="ECO:0000259" key="7">
    <source>
        <dbReference type="Pfam" id="PF04055"/>
    </source>
</evidence>
<name>A0A0C2CTE6_9BACT</name>
<evidence type="ECO:0000256" key="2">
    <source>
        <dbReference type="ARBA" id="ARBA00022691"/>
    </source>
</evidence>
<evidence type="ECO:0000256" key="1">
    <source>
        <dbReference type="ARBA" id="ARBA00001966"/>
    </source>
</evidence>
<evidence type="ECO:0000256" key="6">
    <source>
        <dbReference type="SAM" id="MobiDB-lite"/>
    </source>
</evidence>
<dbReference type="GO" id="GO:0046872">
    <property type="term" value="F:metal ion binding"/>
    <property type="evidence" value="ECO:0007669"/>
    <property type="project" value="UniProtKB-KW"/>
</dbReference>
<dbReference type="Proteomes" id="UP000031599">
    <property type="component" value="Unassembled WGS sequence"/>
</dbReference>
<organism evidence="8 9">
    <name type="scientific">Enhygromyxa salina</name>
    <dbReference type="NCBI Taxonomy" id="215803"/>
    <lineage>
        <taxon>Bacteria</taxon>
        <taxon>Pseudomonadati</taxon>
        <taxon>Myxococcota</taxon>
        <taxon>Polyangia</taxon>
        <taxon>Nannocystales</taxon>
        <taxon>Nannocystaceae</taxon>
        <taxon>Enhygromyxa</taxon>
    </lineage>
</organism>
<dbReference type="Gene3D" id="3.20.20.70">
    <property type="entry name" value="Aldolase class I"/>
    <property type="match status" value="1"/>
</dbReference>
<dbReference type="PANTHER" id="PTHR11228">
    <property type="entry name" value="RADICAL SAM DOMAIN PROTEIN"/>
    <property type="match status" value="1"/>
</dbReference>
<dbReference type="GO" id="GO:0003824">
    <property type="term" value="F:catalytic activity"/>
    <property type="evidence" value="ECO:0007669"/>
    <property type="project" value="InterPro"/>
</dbReference>
<feature type="region of interest" description="Disordered" evidence="6">
    <location>
        <begin position="264"/>
        <end position="305"/>
    </location>
</feature>